<evidence type="ECO:0000313" key="3">
    <source>
        <dbReference type="Proteomes" id="UP000325315"/>
    </source>
</evidence>
<proteinExistence type="predicted"/>
<comment type="caution">
    <text evidence="2">The sequence shown here is derived from an EMBL/GenBank/DDBJ whole genome shotgun (WGS) entry which is preliminary data.</text>
</comment>
<feature type="compositionally biased region" description="Low complexity" evidence="1">
    <location>
        <begin position="9"/>
        <end position="20"/>
    </location>
</feature>
<feature type="compositionally biased region" description="Basic and acidic residues" evidence="1">
    <location>
        <begin position="33"/>
        <end position="45"/>
    </location>
</feature>
<dbReference type="AlphaFoldDB" id="A0A5B6VWI7"/>
<dbReference type="InterPro" id="IPR021109">
    <property type="entry name" value="Peptidase_aspartic_dom_sf"/>
</dbReference>
<dbReference type="Proteomes" id="UP000325315">
    <property type="component" value="Unassembled WGS sequence"/>
</dbReference>
<dbReference type="EMBL" id="SMMG02000005">
    <property type="protein sequence ID" value="KAA3473308.1"/>
    <property type="molecule type" value="Genomic_DNA"/>
</dbReference>
<dbReference type="CDD" id="cd00303">
    <property type="entry name" value="retropepsin_like"/>
    <property type="match status" value="1"/>
</dbReference>
<evidence type="ECO:0000256" key="1">
    <source>
        <dbReference type="SAM" id="MobiDB-lite"/>
    </source>
</evidence>
<accession>A0A5B6VWI7</accession>
<dbReference type="Gene3D" id="2.40.70.10">
    <property type="entry name" value="Acid Proteases"/>
    <property type="match status" value="1"/>
</dbReference>
<feature type="region of interest" description="Disordered" evidence="1">
    <location>
        <begin position="1"/>
        <end position="59"/>
    </location>
</feature>
<dbReference type="Pfam" id="PF08284">
    <property type="entry name" value="RVP_2"/>
    <property type="match status" value="1"/>
</dbReference>
<reference evidence="3" key="1">
    <citation type="journal article" date="2019" name="Plant Biotechnol. J.">
        <title>Genome sequencing of the Australian wild diploid species Gossypium australe highlights disease resistance and delayed gland morphogenesis.</title>
        <authorList>
            <person name="Cai Y."/>
            <person name="Cai X."/>
            <person name="Wang Q."/>
            <person name="Wang P."/>
            <person name="Zhang Y."/>
            <person name="Cai C."/>
            <person name="Xu Y."/>
            <person name="Wang K."/>
            <person name="Zhou Z."/>
            <person name="Wang C."/>
            <person name="Geng S."/>
            <person name="Li B."/>
            <person name="Dong Q."/>
            <person name="Hou Y."/>
            <person name="Wang H."/>
            <person name="Ai P."/>
            <person name="Liu Z."/>
            <person name="Yi F."/>
            <person name="Sun M."/>
            <person name="An G."/>
            <person name="Cheng J."/>
            <person name="Zhang Y."/>
            <person name="Shi Q."/>
            <person name="Xie Y."/>
            <person name="Shi X."/>
            <person name="Chang Y."/>
            <person name="Huang F."/>
            <person name="Chen Y."/>
            <person name="Hong S."/>
            <person name="Mi L."/>
            <person name="Sun Q."/>
            <person name="Zhang L."/>
            <person name="Zhou B."/>
            <person name="Peng R."/>
            <person name="Zhang X."/>
            <person name="Liu F."/>
        </authorList>
    </citation>
    <scope>NUCLEOTIDE SEQUENCE [LARGE SCALE GENOMIC DNA]</scope>
    <source>
        <strain evidence="3">cv. PA1801</strain>
    </source>
</reference>
<keyword evidence="3" id="KW-1185">Reference proteome</keyword>
<evidence type="ECO:0000313" key="2">
    <source>
        <dbReference type="EMBL" id="KAA3473308.1"/>
    </source>
</evidence>
<name>A0A5B6VWI7_9ROSI</name>
<sequence>MVEKEKSYSARSGSTARGRSQTNSGNGTSSKNTPREQTARSEGRAPARTYAIRSHKEASSPDVITVCKDCPLMIKGYYFSANLMLLPFDEFDVILGMDWLIAHDVILNY</sequence>
<dbReference type="OrthoDB" id="1701144at2759"/>
<gene>
    <name evidence="2" type="ORF">EPI10_023699</name>
</gene>
<organism evidence="2 3">
    <name type="scientific">Gossypium australe</name>
    <dbReference type="NCBI Taxonomy" id="47621"/>
    <lineage>
        <taxon>Eukaryota</taxon>
        <taxon>Viridiplantae</taxon>
        <taxon>Streptophyta</taxon>
        <taxon>Embryophyta</taxon>
        <taxon>Tracheophyta</taxon>
        <taxon>Spermatophyta</taxon>
        <taxon>Magnoliopsida</taxon>
        <taxon>eudicotyledons</taxon>
        <taxon>Gunneridae</taxon>
        <taxon>Pentapetalae</taxon>
        <taxon>rosids</taxon>
        <taxon>malvids</taxon>
        <taxon>Malvales</taxon>
        <taxon>Malvaceae</taxon>
        <taxon>Malvoideae</taxon>
        <taxon>Gossypium</taxon>
    </lineage>
</organism>
<protein>
    <submittedName>
        <fullName evidence="2">Retrotransposon protein</fullName>
    </submittedName>
</protein>
<feature type="compositionally biased region" description="Polar residues" evidence="1">
    <location>
        <begin position="21"/>
        <end position="32"/>
    </location>
</feature>